<dbReference type="InterPro" id="IPR039426">
    <property type="entry name" value="TonB-dep_rcpt-like"/>
</dbReference>
<comment type="similarity">
    <text evidence="1">Belongs to the TonB-dependent receptor family.</text>
</comment>
<keyword evidence="5" id="KW-1185">Reference proteome</keyword>
<dbReference type="Pfam" id="PF05569">
    <property type="entry name" value="Peptidase_M56"/>
    <property type="match status" value="1"/>
</dbReference>
<sequence>MDTISYLAKVGLVLLIFYTTYGFLLKRLTFFKLNRFFLLGGLYLSFIIPLIEFTRTVYVDSYALQVPLTAVYTQNDIATTTFNLFDIIYWVLVMGSLVMGIRLVARVIGLTKILRGAQKIKVGAYVLVHPKATIDPCSFFNFIIMPTQSYSESETEMILTHEKVHAKQKHSIDLLFLEIVSLVLWWNPFFWLYRKALQENLEFLADQGTQNQLTENKTYQYLLVKSVHTGFSPALTHSFFNPLIRLPLPDKWLSRLSLGGQVKKRIVMMNTKNSSNKQIWRYALVAPLLAAFMFMFNTKVVAQTKENAKTTEYILAADASDTDIAQLKSQIKKDGGQLTLTNLTRDAKGHISAMDFEYKGSHGGLMKSNFTNLTEPLVFGEHAKGGVFVNHGKPQSFFKTTKATSGNTFVWTSNDDETIEINKEGDQAVYTVNGKKMDQDEFKAWGKKNDRNIKIRETKGAEDIIAIESTDGKNNSIQVFQAATGNDNTIKIRQTKDKDAFFFTQTDSDDKPLIVIDGKIKPYSSISTLPPNLIKNINVIKGEIAKEQYGSKGANGVMEITTKANGWTVSAVKSPNIDPSTTTVTAFHKAMAEENPQIEYSDFKGLIFVDGKKSSKRKLNKIPVDQIESIAISKDEAANVAQYGRKAKKGVIHVTTRK</sequence>
<dbReference type="EMBL" id="NBWU01000003">
    <property type="protein sequence ID" value="PCE64354.1"/>
    <property type="molecule type" value="Genomic_DNA"/>
</dbReference>
<comment type="subcellular location">
    <subcellularLocation>
        <location evidence="1">Cell outer membrane</location>
        <topology evidence="1">Multi-pass membrane protein</topology>
    </subcellularLocation>
</comment>
<dbReference type="SUPFAM" id="SSF56935">
    <property type="entry name" value="Porins"/>
    <property type="match status" value="1"/>
</dbReference>
<evidence type="ECO:0000256" key="1">
    <source>
        <dbReference type="PROSITE-ProRule" id="PRU01360"/>
    </source>
</evidence>
<keyword evidence="1" id="KW-0998">Cell outer membrane</keyword>
<dbReference type="InterPro" id="IPR037066">
    <property type="entry name" value="Plug_dom_sf"/>
</dbReference>
<feature type="transmembrane region" description="Helical" evidence="2">
    <location>
        <begin position="279"/>
        <end position="296"/>
    </location>
</feature>
<protein>
    <recommendedName>
        <fullName evidence="3">Peptidase M56 domain-containing protein</fullName>
    </recommendedName>
</protein>
<keyword evidence="1" id="KW-1134">Transmembrane beta strand</keyword>
<dbReference type="Proteomes" id="UP000219559">
    <property type="component" value="Unassembled WGS sequence"/>
</dbReference>
<dbReference type="GO" id="GO:0009279">
    <property type="term" value="C:cell outer membrane"/>
    <property type="evidence" value="ECO:0007669"/>
    <property type="project" value="UniProtKB-SubCell"/>
</dbReference>
<dbReference type="OrthoDB" id="1522859at2"/>
<feature type="transmembrane region" description="Helical" evidence="2">
    <location>
        <begin position="6"/>
        <end position="24"/>
    </location>
</feature>
<dbReference type="Gene3D" id="2.170.130.10">
    <property type="entry name" value="TonB-dependent receptor, plug domain"/>
    <property type="match status" value="2"/>
</dbReference>
<keyword evidence="1 2" id="KW-0472">Membrane</keyword>
<name>A0A2A4G8Q3_9FLAO</name>
<evidence type="ECO:0000259" key="3">
    <source>
        <dbReference type="Pfam" id="PF05569"/>
    </source>
</evidence>
<organism evidence="4 5">
    <name type="scientific">Sediminicola luteus</name>
    <dbReference type="NCBI Taxonomy" id="319238"/>
    <lineage>
        <taxon>Bacteria</taxon>
        <taxon>Pseudomonadati</taxon>
        <taxon>Bacteroidota</taxon>
        <taxon>Flavobacteriia</taxon>
        <taxon>Flavobacteriales</taxon>
        <taxon>Flavobacteriaceae</taxon>
        <taxon>Sediminicola</taxon>
    </lineage>
</organism>
<feature type="transmembrane region" description="Helical" evidence="2">
    <location>
        <begin position="87"/>
        <end position="105"/>
    </location>
</feature>
<dbReference type="RefSeq" id="WP_097440477.1">
    <property type="nucleotide sequence ID" value="NZ_KZ300476.1"/>
</dbReference>
<keyword evidence="1 2" id="KW-0812">Transmembrane</keyword>
<feature type="transmembrane region" description="Helical" evidence="2">
    <location>
        <begin position="36"/>
        <end position="58"/>
    </location>
</feature>
<keyword evidence="1" id="KW-0813">Transport</keyword>
<comment type="caution">
    <text evidence="4">The sequence shown here is derived from an EMBL/GenBank/DDBJ whole genome shotgun (WGS) entry which is preliminary data.</text>
</comment>
<dbReference type="AlphaFoldDB" id="A0A2A4G8Q3"/>
<dbReference type="InterPro" id="IPR052173">
    <property type="entry name" value="Beta-lactam_resp_regulator"/>
</dbReference>
<feature type="domain" description="Peptidase M56" evidence="3">
    <location>
        <begin position="141"/>
        <end position="221"/>
    </location>
</feature>
<evidence type="ECO:0000313" key="4">
    <source>
        <dbReference type="EMBL" id="PCE64354.1"/>
    </source>
</evidence>
<accession>A0A2A4G8Q3</accession>
<proteinExistence type="inferred from homology"/>
<keyword evidence="2" id="KW-1133">Transmembrane helix</keyword>
<evidence type="ECO:0000313" key="5">
    <source>
        <dbReference type="Proteomes" id="UP000219559"/>
    </source>
</evidence>
<gene>
    <name evidence="4" type="ORF">B7P33_08640</name>
</gene>
<reference evidence="4 5" key="1">
    <citation type="submission" date="2017-04" db="EMBL/GenBank/DDBJ databases">
        <title>A new member of the family Flavobacteriaceae isolated from ascidians.</title>
        <authorList>
            <person name="Chen L."/>
        </authorList>
    </citation>
    <scope>NUCLEOTIDE SEQUENCE [LARGE SCALE GENOMIC DNA]</scope>
    <source>
        <strain evidence="4 5">HQA918</strain>
    </source>
</reference>
<dbReference type="CDD" id="cd07341">
    <property type="entry name" value="M56_BlaR1_MecR1_like"/>
    <property type="match status" value="1"/>
</dbReference>
<evidence type="ECO:0000256" key="2">
    <source>
        <dbReference type="SAM" id="Phobius"/>
    </source>
</evidence>
<dbReference type="InterPro" id="IPR008756">
    <property type="entry name" value="Peptidase_M56"/>
</dbReference>
<dbReference type="PANTHER" id="PTHR34978:SF3">
    <property type="entry name" value="SLR0241 PROTEIN"/>
    <property type="match status" value="1"/>
</dbReference>
<dbReference type="PROSITE" id="PS52016">
    <property type="entry name" value="TONB_DEPENDENT_REC_3"/>
    <property type="match status" value="1"/>
</dbReference>
<dbReference type="PANTHER" id="PTHR34978">
    <property type="entry name" value="POSSIBLE SENSOR-TRANSDUCER PROTEIN BLAR"/>
    <property type="match status" value="1"/>
</dbReference>